<dbReference type="InterPro" id="IPR055900">
    <property type="entry name" value="DUF7477"/>
</dbReference>
<protein>
    <submittedName>
        <fullName evidence="2">Protein kinase family protein</fullName>
    </submittedName>
</protein>
<organism evidence="2 3">
    <name type="scientific">Forsythia ovata</name>
    <dbReference type="NCBI Taxonomy" id="205694"/>
    <lineage>
        <taxon>Eukaryota</taxon>
        <taxon>Viridiplantae</taxon>
        <taxon>Streptophyta</taxon>
        <taxon>Embryophyta</taxon>
        <taxon>Tracheophyta</taxon>
        <taxon>Spermatophyta</taxon>
        <taxon>Magnoliopsida</taxon>
        <taxon>eudicotyledons</taxon>
        <taxon>Gunneridae</taxon>
        <taxon>Pentapetalae</taxon>
        <taxon>asterids</taxon>
        <taxon>lamiids</taxon>
        <taxon>Lamiales</taxon>
        <taxon>Oleaceae</taxon>
        <taxon>Forsythieae</taxon>
        <taxon>Forsythia</taxon>
    </lineage>
</organism>
<keyword evidence="3" id="KW-1185">Reference proteome</keyword>
<evidence type="ECO:0000313" key="3">
    <source>
        <dbReference type="Proteomes" id="UP001604277"/>
    </source>
</evidence>
<dbReference type="EMBL" id="JBFOLJ010000008">
    <property type="protein sequence ID" value="KAL2516237.1"/>
    <property type="molecule type" value="Genomic_DNA"/>
</dbReference>
<accession>A0ABD1TU30</accession>
<feature type="domain" description="DUF7477" evidence="1">
    <location>
        <begin position="1"/>
        <end position="103"/>
    </location>
</feature>
<proteinExistence type="predicted"/>
<reference evidence="3" key="1">
    <citation type="submission" date="2024-07" db="EMBL/GenBank/DDBJ databases">
        <title>Two chromosome-level genome assemblies of Korean endemic species Abeliophyllum distichum and Forsythia ovata (Oleaceae).</title>
        <authorList>
            <person name="Jang H."/>
        </authorList>
    </citation>
    <scope>NUCLEOTIDE SEQUENCE [LARGE SCALE GENOMIC DNA]</scope>
</reference>
<keyword evidence="2" id="KW-0808">Transferase</keyword>
<dbReference type="AlphaFoldDB" id="A0ABD1TU30"/>
<sequence>MATSGSRWAVVMSRGVGFSDQVVELDFLYPSEGVHRRWNAGYRITATAATLDQSALVLSVPRRKPTDETQETLRTSAFPSTHVKEKWAKNLYIASVCYGRTVS</sequence>
<gene>
    <name evidence="2" type="ORF">Fot_30208</name>
</gene>
<dbReference type="Proteomes" id="UP001604277">
    <property type="component" value="Unassembled WGS sequence"/>
</dbReference>
<evidence type="ECO:0000259" key="1">
    <source>
        <dbReference type="Pfam" id="PF24289"/>
    </source>
</evidence>
<keyword evidence="2" id="KW-0418">Kinase</keyword>
<evidence type="ECO:0000313" key="2">
    <source>
        <dbReference type="EMBL" id="KAL2516237.1"/>
    </source>
</evidence>
<comment type="caution">
    <text evidence="2">The sequence shown here is derived from an EMBL/GenBank/DDBJ whole genome shotgun (WGS) entry which is preliminary data.</text>
</comment>
<dbReference type="GO" id="GO:0016301">
    <property type="term" value="F:kinase activity"/>
    <property type="evidence" value="ECO:0007669"/>
    <property type="project" value="UniProtKB-KW"/>
</dbReference>
<dbReference type="Pfam" id="PF24289">
    <property type="entry name" value="DUF7477"/>
    <property type="match status" value="1"/>
</dbReference>
<name>A0ABD1TU30_9LAMI</name>